<dbReference type="AlphaFoldDB" id="A0A0C9VL66"/>
<name>A0A0C9VL66_SPHS4</name>
<gene>
    <name evidence="2" type="ORF">M422DRAFT_258926</name>
    <name evidence="1" type="ORF">M422DRAFT_266163</name>
</gene>
<protein>
    <submittedName>
        <fullName evidence="2">Uncharacterized protein</fullName>
    </submittedName>
</protein>
<evidence type="ECO:0000313" key="2">
    <source>
        <dbReference type="EMBL" id="KIJ38545.1"/>
    </source>
</evidence>
<reference evidence="2 3" key="1">
    <citation type="submission" date="2014-06" db="EMBL/GenBank/DDBJ databases">
        <title>Evolutionary Origins and Diversification of the Mycorrhizal Mutualists.</title>
        <authorList>
            <consortium name="DOE Joint Genome Institute"/>
            <consortium name="Mycorrhizal Genomics Consortium"/>
            <person name="Kohler A."/>
            <person name="Kuo A."/>
            <person name="Nagy L.G."/>
            <person name="Floudas D."/>
            <person name="Copeland A."/>
            <person name="Barry K.W."/>
            <person name="Cichocki N."/>
            <person name="Veneault-Fourrey C."/>
            <person name="LaButti K."/>
            <person name="Lindquist E.A."/>
            <person name="Lipzen A."/>
            <person name="Lundell T."/>
            <person name="Morin E."/>
            <person name="Murat C."/>
            <person name="Riley R."/>
            <person name="Ohm R."/>
            <person name="Sun H."/>
            <person name="Tunlid A."/>
            <person name="Henrissat B."/>
            <person name="Grigoriev I.V."/>
            <person name="Hibbett D.S."/>
            <person name="Martin F."/>
        </authorList>
    </citation>
    <scope>NUCLEOTIDE SEQUENCE [LARGE SCALE GENOMIC DNA]</scope>
    <source>
        <strain evidence="2 3">SS14</strain>
    </source>
</reference>
<dbReference type="Proteomes" id="UP000054279">
    <property type="component" value="Unassembled WGS sequence"/>
</dbReference>
<evidence type="ECO:0000313" key="3">
    <source>
        <dbReference type="Proteomes" id="UP000054279"/>
    </source>
</evidence>
<accession>A0A0C9VL66</accession>
<evidence type="ECO:0000313" key="1">
    <source>
        <dbReference type="EMBL" id="KIJ32074.1"/>
    </source>
</evidence>
<dbReference type="EMBL" id="KN837160">
    <property type="protein sequence ID" value="KIJ38545.1"/>
    <property type="molecule type" value="Genomic_DNA"/>
</dbReference>
<dbReference type="HOGENOM" id="CLU_1611830_0_0_1"/>
<sequence length="165" mass="18150">MPPTSKPFGFAAISHGKTSLKFGTKLEHFSSGEDSMAATRDRRRELLRLLSASRLPDITTLCFFYRGMLPHERPADIINLSRSDTLRISWENPTGLVELLEKIAAPGLANLGLLPSSGLQLENDVICSVSSLVQRSQAKLNVLILQSSAFDVEQRRSLLRATGQS</sequence>
<proteinExistence type="predicted"/>
<keyword evidence="3" id="KW-1185">Reference proteome</keyword>
<organism evidence="2 3">
    <name type="scientific">Sphaerobolus stellatus (strain SS14)</name>
    <dbReference type="NCBI Taxonomy" id="990650"/>
    <lineage>
        <taxon>Eukaryota</taxon>
        <taxon>Fungi</taxon>
        <taxon>Dikarya</taxon>
        <taxon>Basidiomycota</taxon>
        <taxon>Agaricomycotina</taxon>
        <taxon>Agaricomycetes</taxon>
        <taxon>Phallomycetidae</taxon>
        <taxon>Geastrales</taxon>
        <taxon>Sphaerobolaceae</taxon>
        <taxon>Sphaerobolus</taxon>
    </lineage>
</organism>
<dbReference type="EMBL" id="KN837232">
    <property type="protein sequence ID" value="KIJ32074.1"/>
    <property type="molecule type" value="Genomic_DNA"/>
</dbReference>